<dbReference type="Gene3D" id="2.40.128.10">
    <property type="match status" value="1"/>
</dbReference>
<dbReference type="Pfam" id="PF02974">
    <property type="entry name" value="Inh"/>
    <property type="match status" value="1"/>
</dbReference>
<protein>
    <recommendedName>
        <fullName evidence="2">Alkaline proteinase inhibitor/ Outer membrane lipoprotein Omp19 domain-containing protein</fullName>
    </recommendedName>
</protein>
<feature type="domain" description="Alkaline proteinase inhibitor/ Outer membrane lipoprotein Omp19" evidence="2">
    <location>
        <begin position="5"/>
        <end position="84"/>
    </location>
</feature>
<dbReference type="AlphaFoldDB" id="A0A147I974"/>
<dbReference type="InterPro" id="IPR021140">
    <property type="entry name" value="Inh/Omp19"/>
</dbReference>
<dbReference type="InterPro" id="IPR016085">
    <property type="entry name" value="Protease_inh_B-barrel_dom"/>
</dbReference>
<keyword evidence="4" id="KW-1185">Reference proteome</keyword>
<accession>A0A147I974</accession>
<evidence type="ECO:0000313" key="4">
    <source>
        <dbReference type="Proteomes" id="UP000074310"/>
    </source>
</evidence>
<organism evidence="3 4">
    <name type="scientific">Sphingomonas endophytica</name>
    <dbReference type="NCBI Taxonomy" id="869719"/>
    <lineage>
        <taxon>Bacteria</taxon>
        <taxon>Pseudomonadati</taxon>
        <taxon>Pseudomonadota</taxon>
        <taxon>Alphaproteobacteria</taxon>
        <taxon>Sphingomonadales</taxon>
        <taxon>Sphingomonadaceae</taxon>
        <taxon>Sphingomonas</taxon>
    </lineage>
</organism>
<name>A0A147I974_9SPHN</name>
<dbReference type="EMBL" id="LDTB01000006">
    <property type="protein sequence ID" value="KTT75760.1"/>
    <property type="molecule type" value="Genomic_DNA"/>
</dbReference>
<dbReference type="PATRIC" id="fig|869719.3.peg.2778"/>
<dbReference type="SUPFAM" id="SSF50882">
    <property type="entry name" value="beta-Barrel protease inhibitors"/>
    <property type="match status" value="1"/>
</dbReference>
<evidence type="ECO:0000313" key="3">
    <source>
        <dbReference type="EMBL" id="KTT75760.1"/>
    </source>
</evidence>
<dbReference type="GO" id="GO:0004866">
    <property type="term" value="F:endopeptidase inhibitor activity"/>
    <property type="evidence" value="ECO:0007669"/>
    <property type="project" value="InterPro"/>
</dbReference>
<evidence type="ECO:0000256" key="1">
    <source>
        <dbReference type="ARBA" id="ARBA00022729"/>
    </source>
</evidence>
<comment type="caution">
    <text evidence="3">The sequence shown here is derived from an EMBL/GenBank/DDBJ whole genome shotgun (WGS) entry which is preliminary data.</text>
</comment>
<keyword evidence="1" id="KW-0732">Signal</keyword>
<gene>
    <name evidence="3" type="ORF">NS334_02320</name>
</gene>
<evidence type="ECO:0000259" key="2">
    <source>
        <dbReference type="Pfam" id="PF02974"/>
    </source>
</evidence>
<reference evidence="3 4" key="1">
    <citation type="journal article" date="2016" name="Front. Microbiol.">
        <title>Genomic Resource of Rice Seed Associated Bacteria.</title>
        <authorList>
            <person name="Midha S."/>
            <person name="Bansal K."/>
            <person name="Sharma S."/>
            <person name="Kumar N."/>
            <person name="Patil P.P."/>
            <person name="Chaudhry V."/>
            <person name="Patil P.B."/>
        </authorList>
    </citation>
    <scope>NUCLEOTIDE SEQUENCE [LARGE SCALE GENOMIC DNA]</scope>
    <source>
        <strain evidence="3 4">NS334</strain>
    </source>
</reference>
<proteinExistence type="predicted"/>
<dbReference type="Proteomes" id="UP000074310">
    <property type="component" value="Unassembled WGS sequence"/>
</dbReference>
<sequence length="85" mass="8662">METPTATCAITFTTRRVESANGWAIDDPGGCLAAVVSGAVAWRPIPEGVALAADDRRTLVVFNAAADGQTGTASLNGGTATLRRT</sequence>